<evidence type="ECO:0000313" key="4">
    <source>
        <dbReference type="EMBL" id="OEE79604.1"/>
    </source>
</evidence>
<gene>
    <name evidence="4" type="ORF">A130_11050</name>
</gene>
<keyword evidence="5" id="KW-1185">Reference proteome</keyword>
<dbReference type="PROSITE" id="PS51123">
    <property type="entry name" value="OMPA_2"/>
    <property type="match status" value="1"/>
</dbReference>
<sequence length="187" mass="21072">MKCLITILFFVMSGNALANCVNYTNEYTITKELIAVNTTITQVAGAMSIHTTDNNSIIQDRKVIRNSAINKTDYCIFNQKAMVLTLIYQTDKYSLTPQHYQAINEYLDLVDIDKRILVEGHADDVGSVSYNEKLSKRRSAEVGKYLKSTLSLGNRIIEKSFGESIPFCNSEENSISGCNRRVLIRVL</sequence>
<dbReference type="Proteomes" id="UP000094165">
    <property type="component" value="Unassembled WGS sequence"/>
</dbReference>
<dbReference type="EMBL" id="AJYW02000021">
    <property type="protein sequence ID" value="OEE79604.1"/>
    <property type="molecule type" value="Genomic_DNA"/>
</dbReference>
<dbReference type="GO" id="GO:0016020">
    <property type="term" value="C:membrane"/>
    <property type="evidence" value="ECO:0007669"/>
    <property type="project" value="UniProtKB-UniRule"/>
</dbReference>
<dbReference type="Pfam" id="PF00691">
    <property type="entry name" value="OmpA"/>
    <property type="match status" value="1"/>
</dbReference>
<evidence type="ECO:0000313" key="5">
    <source>
        <dbReference type="Proteomes" id="UP000094165"/>
    </source>
</evidence>
<keyword evidence="1" id="KW-0472">Membrane</keyword>
<comment type="caution">
    <text evidence="4">The sequence shown here is derived from an EMBL/GenBank/DDBJ whole genome shotgun (WGS) entry which is preliminary data.</text>
</comment>
<evidence type="ECO:0000259" key="3">
    <source>
        <dbReference type="PROSITE" id="PS51123"/>
    </source>
</evidence>
<keyword evidence="2" id="KW-0732">Signal</keyword>
<accession>A0A1E5D7I5</accession>
<dbReference type="RefSeq" id="WP_029203485.1">
    <property type="nucleotide sequence ID" value="NZ_AJYW02000021.1"/>
</dbReference>
<organism evidence="4 5">
    <name type="scientific">Vibrio genomosp. F6 str. FF-238</name>
    <dbReference type="NCBI Taxonomy" id="1191298"/>
    <lineage>
        <taxon>Bacteria</taxon>
        <taxon>Pseudomonadati</taxon>
        <taxon>Pseudomonadota</taxon>
        <taxon>Gammaproteobacteria</taxon>
        <taxon>Vibrionales</taxon>
        <taxon>Vibrionaceae</taxon>
        <taxon>Vibrio</taxon>
    </lineage>
</organism>
<proteinExistence type="predicted"/>
<reference evidence="4 5" key="1">
    <citation type="journal article" date="2012" name="Science">
        <title>Ecological populations of bacteria act as socially cohesive units of antibiotic production and resistance.</title>
        <authorList>
            <person name="Cordero O.X."/>
            <person name="Wildschutte H."/>
            <person name="Kirkup B."/>
            <person name="Proehl S."/>
            <person name="Ngo L."/>
            <person name="Hussain F."/>
            <person name="Le Roux F."/>
            <person name="Mincer T."/>
            <person name="Polz M.F."/>
        </authorList>
    </citation>
    <scope>NUCLEOTIDE SEQUENCE [LARGE SCALE GENOMIC DNA]</scope>
    <source>
        <strain evidence="4 5">FF-238</strain>
    </source>
</reference>
<feature type="domain" description="OmpA-like" evidence="3">
    <location>
        <begin position="75"/>
        <end position="187"/>
    </location>
</feature>
<dbReference type="InterPro" id="IPR006665">
    <property type="entry name" value="OmpA-like"/>
</dbReference>
<feature type="chain" id="PRO_5009173683" description="OmpA-like domain-containing protein" evidence="2">
    <location>
        <begin position="19"/>
        <end position="187"/>
    </location>
</feature>
<dbReference type="SUPFAM" id="SSF103088">
    <property type="entry name" value="OmpA-like"/>
    <property type="match status" value="1"/>
</dbReference>
<dbReference type="CDD" id="cd07185">
    <property type="entry name" value="OmpA_C-like"/>
    <property type="match status" value="1"/>
</dbReference>
<evidence type="ECO:0000256" key="1">
    <source>
        <dbReference type="PROSITE-ProRule" id="PRU00473"/>
    </source>
</evidence>
<evidence type="ECO:0000256" key="2">
    <source>
        <dbReference type="SAM" id="SignalP"/>
    </source>
</evidence>
<protein>
    <recommendedName>
        <fullName evidence="3">OmpA-like domain-containing protein</fullName>
    </recommendedName>
</protein>
<dbReference type="InterPro" id="IPR036737">
    <property type="entry name" value="OmpA-like_sf"/>
</dbReference>
<dbReference type="AlphaFoldDB" id="A0A1E5D7I5"/>
<feature type="signal peptide" evidence="2">
    <location>
        <begin position="1"/>
        <end position="18"/>
    </location>
</feature>
<dbReference type="Gene3D" id="3.30.1330.60">
    <property type="entry name" value="OmpA-like domain"/>
    <property type="match status" value="1"/>
</dbReference>
<name>A0A1E5D7I5_9VIBR</name>